<evidence type="ECO:0000259" key="1">
    <source>
        <dbReference type="Pfam" id="PF08532"/>
    </source>
</evidence>
<dbReference type="Pfam" id="PF08532">
    <property type="entry name" value="Glyco_hydro_42M"/>
    <property type="match status" value="1"/>
</dbReference>
<dbReference type="RefSeq" id="WP_161703755.1">
    <property type="nucleotide sequence ID" value="NZ_JAAAMU010000020.1"/>
</dbReference>
<dbReference type="Gene3D" id="3.40.50.880">
    <property type="match status" value="1"/>
</dbReference>
<dbReference type="GO" id="GO:0005975">
    <property type="term" value="P:carbohydrate metabolic process"/>
    <property type="evidence" value="ECO:0007669"/>
    <property type="project" value="InterPro"/>
</dbReference>
<dbReference type="SUPFAM" id="SSF52317">
    <property type="entry name" value="Class I glutamine amidotransferase-like"/>
    <property type="match status" value="1"/>
</dbReference>
<evidence type="ECO:0000313" key="3">
    <source>
        <dbReference type="Proteomes" id="UP000558113"/>
    </source>
</evidence>
<dbReference type="OrthoDB" id="2485483at2"/>
<reference evidence="2 3" key="1">
    <citation type="submission" date="2020-01" db="EMBL/GenBank/DDBJ databases">
        <title>Paenibacillus soybeanensis sp. nov. isolated from the nodules of soybean (Glycine max(L.) Merr).</title>
        <authorList>
            <person name="Wang H."/>
        </authorList>
    </citation>
    <scope>NUCLEOTIDE SEQUENCE [LARGE SCALE GENOMIC DNA]</scope>
    <source>
        <strain evidence="2 3">DSM 23054</strain>
    </source>
</reference>
<organism evidence="2 3">
    <name type="scientific">Paenibacillus sacheonensis</name>
    <dbReference type="NCBI Taxonomy" id="742054"/>
    <lineage>
        <taxon>Bacteria</taxon>
        <taxon>Bacillati</taxon>
        <taxon>Bacillota</taxon>
        <taxon>Bacilli</taxon>
        <taxon>Bacillales</taxon>
        <taxon>Paenibacillaceae</taxon>
        <taxon>Paenibacillus</taxon>
    </lineage>
</organism>
<evidence type="ECO:0000313" key="2">
    <source>
        <dbReference type="EMBL" id="NBC72601.1"/>
    </source>
</evidence>
<dbReference type="GO" id="GO:0004565">
    <property type="term" value="F:beta-galactosidase activity"/>
    <property type="evidence" value="ECO:0007669"/>
    <property type="project" value="InterPro"/>
</dbReference>
<proteinExistence type="predicted"/>
<dbReference type="InterPro" id="IPR013738">
    <property type="entry name" value="Beta_galactosidase_Trimer"/>
</dbReference>
<protein>
    <recommendedName>
        <fullName evidence="1">Beta-galactosidase trimerisation domain-containing protein</fullName>
    </recommendedName>
</protein>
<keyword evidence="3" id="KW-1185">Reference proteome</keyword>
<sequence>MKMTYEAPIMLLLDTDTVLDHGRIRRSVADIREKGFDTVCIEFRNCLYDAFDPQGYGAFEAAAREADALGLKVVQIVPSPGQQGVKDRPEERQRWLVEHAAVVSGGRFEAMIEEPGFGGSGATRPRLIGLRQAFLVERNGEETRMIRFADVTGELDWRLELDALPRVVGTCAACPGDGELLLYAEYGVDVLDFDSPSAYAELDRQAAVFAGLPVAGFAMDEFGTGTRAKDVYHAGPHFLAAFRARYGYELTDKLPLLLHEDVEGGAGKVRFDYYNLTMELTYALQKHAREAFARTHGTGLFAGFHHTWWGEGNSGDLWAGNLDYFRLTDNLSGGFVDAQYDAERTMTSMTLLAESIAKYSSTGIPYNMCWDRYPTPEKMDAYHRLLAVRGVRWIAHTYGRSGEFGPGYPEHRTWPLTEACTRLEKEFQRFIGRAVSRPKVAMLYLWESVAGMNDENMHYHRMSMKALLDKLLLRHIEVDVAPSFETAYGKYDTLLVPWPVMLPEAAWNALQSYAAEGGKVIFMGPPANCTTEGRDIREEFEQLTGARVVPYMAGIPYEGEHEYVAWDMWFTDKRIPMRCYPLTLQDGEPIMEAGGRVLGVRKGSVEYFAFELPLTAAFDEVLDRLAAYRELDLPEGMYCKTAYEGEDTAVLTLTGRWDAKLHAAFRFRGNEIDIRDGSIAGIKFRGDRVIAIIGDTGGSVYVNGRPFEGGAD</sequence>
<dbReference type="AlphaFoldDB" id="A0A7X5C1D9"/>
<comment type="caution">
    <text evidence="2">The sequence shown here is derived from an EMBL/GenBank/DDBJ whole genome shotgun (WGS) entry which is preliminary data.</text>
</comment>
<dbReference type="EMBL" id="JAAAMU010000020">
    <property type="protein sequence ID" value="NBC72601.1"/>
    <property type="molecule type" value="Genomic_DNA"/>
</dbReference>
<feature type="domain" description="Beta-galactosidase trimerisation" evidence="1">
    <location>
        <begin position="439"/>
        <end position="522"/>
    </location>
</feature>
<gene>
    <name evidence="2" type="ORF">GT003_26695</name>
</gene>
<dbReference type="CDD" id="cd03143">
    <property type="entry name" value="A4_beta-galactosidase_middle_domain"/>
    <property type="match status" value="1"/>
</dbReference>
<dbReference type="InterPro" id="IPR029062">
    <property type="entry name" value="Class_I_gatase-like"/>
</dbReference>
<accession>A0A7X5C1D9</accession>
<dbReference type="Proteomes" id="UP000558113">
    <property type="component" value="Unassembled WGS sequence"/>
</dbReference>
<name>A0A7X5C1D9_9BACL</name>